<dbReference type="GO" id="GO:0071555">
    <property type="term" value="P:cell wall organization"/>
    <property type="evidence" value="ECO:0007669"/>
    <property type="project" value="InterPro"/>
</dbReference>
<dbReference type="PROSITE" id="PS00635">
    <property type="entry name" value="PILI_CHAPERONE"/>
    <property type="match status" value="1"/>
</dbReference>
<dbReference type="SUPFAM" id="SSF49584">
    <property type="entry name" value="Periplasmic chaperone C-domain"/>
    <property type="match status" value="1"/>
</dbReference>
<dbReference type="Pfam" id="PF00345">
    <property type="entry name" value="PapD_N"/>
    <property type="match status" value="1"/>
</dbReference>
<proteinExistence type="inferred from homology"/>
<dbReference type="InterPro" id="IPR001829">
    <property type="entry name" value="Pili_assmbl_chaperone_bac"/>
</dbReference>
<dbReference type="Pfam" id="PF02753">
    <property type="entry name" value="PapD_C"/>
    <property type="match status" value="1"/>
</dbReference>
<name>A0A0X4EUV6_9ENTR</name>
<dbReference type="InterPro" id="IPR036316">
    <property type="entry name" value="Pili_assmbl_chap_C_dom_sf"/>
</dbReference>
<evidence type="ECO:0000256" key="8">
    <source>
        <dbReference type="RuleBase" id="RU003918"/>
    </source>
</evidence>
<feature type="signal peptide" evidence="9">
    <location>
        <begin position="1"/>
        <end position="20"/>
    </location>
</feature>
<keyword evidence="4 9" id="KW-0732">Signal</keyword>
<evidence type="ECO:0000256" key="7">
    <source>
        <dbReference type="ARBA" id="ARBA00023319"/>
    </source>
</evidence>
<evidence type="ECO:0000259" key="11">
    <source>
        <dbReference type="Pfam" id="PF02753"/>
    </source>
</evidence>
<evidence type="ECO:0000313" key="12">
    <source>
        <dbReference type="EMBL" id="KUQ85490.1"/>
    </source>
</evidence>
<dbReference type="InterPro" id="IPR016148">
    <property type="entry name" value="Pili_assmbl_chaperone_C"/>
</dbReference>
<organism evidence="12 13">
    <name type="scientific">Enterobacter genomosp. O</name>
    <dbReference type="NCBI Taxonomy" id="2364150"/>
    <lineage>
        <taxon>Bacteria</taxon>
        <taxon>Pseudomonadati</taxon>
        <taxon>Pseudomonadota</taxon>
        <taxon>Gammaproteobacteria</taxon>
        <taxon>Enterobacterales</taxon>
        <taxon>Enterobacteriaceae</taxon>
        <taxon>Enterobacter</taxon>
        <taxon>Enterobacter cloacae complex</taxon>
        <taxon>Enterobacter cloacae complex clade O</taxon>
    </lineage>
</organism>
<keyword evidence="5" id="KW-0574">Periplasm</keyword>
<keyword evidence="13" id="KW-1185">Reference proteome</keyword>
<dbReference type="InterPro" id="IPR013783">
    <property type="entry name" value="Ig-like_fold"/>
</dbReference>
<comment type="subcellular location">
    <subcellularLocation>
        <location evidence="1 8">Periplasm</location>
    </subcellularLocation>
</comment>
<dbReference type="FunFam" id="2.60.40.10:FF:000458">
    <property type="entry name" value="Molecular chaperone FimC"/>
    <property type="match status" value="1"/>
</dbReference>
<feature type="chain" id="PRO_5007060622" evidence="9">
    <location>
        <begin position="21"/>
        <end position="251"/>
    </location>
</feature>
<dbReference type="InterPro" id="IPR008962">
    <property type="entry name" value="PapD-like_sf"/>
</dbReference>
<dbReference type="PANTHER" id="PTHR30251:SF5">
    <property type="entry name" value="FIMBRIAL CHAPARONE PROTEIN"/>
    <property type="match status" value="1"/>
</dbReference>
<evidence type="ECO:0000256" key="2">
    <source>
        <dbReference type="ARBA" id="ARBA00007399"/>
    </source>
</evidence>
<protein>
    <submittedName>
        <fullName evidence="12">Fimbrial assembly protein</fullName>
    </submittedName>
</protein>
<sequence length="251" mass="28035">MKLHLLSATLFLFGSCASFAAINLDRTRIVFPESDKASSLTIENQSHALPYLALAWIEDGEGRKEDSHFMVLPPLQRIEPGTSSQVRVVKQPATRELPKDRETLFFFNLREVPPKSESPKDDRSVMQVAMQSRIKLFWRPDAIHKKPGEETEMRLAITLSGKTMTLHNPTPYFVTLAWLSNNGKTMLPGFDSLMIDPFATRTLTLSTAEGTGYTIGYIDDYGALRKVNLTCSGSTQCTLTPRKAGQHATSR</sequence>
<keyword evidence="3" id="KW-1029">Fimbrium biogenesis</keyword>
<evidence type="ECO:0000256" key="9">
    <source>
        <dbReference type="SAM" id="SignalP"/>
    </source>
</evidence>
<feature type="domain" description="Pili assembly chaperone N-terminal" evidence="10">
    <location>
        <begin position="22"/>
        <end position="143"/>
    </location>
</feature>
<accession>A0A0X4EUV6</accession>
<evidence type="ECO:0000256" key="3">
    <source>
        <dbReference type="ARBA" id="ARBA00022558"/>
    </source>
</evidence>
<dbReference type="SUPFAM" id="SSF49354">
    <property type="entry name" value="PapD-like"/>
    <property type="match status" value="1"/>
</dbReference>
<reference evidence="13" key="1">
    <citation type="submission" date="2016-01" db="EMBL/GenBank/DDBJ databases">
        <title>WGS of SAMN04407783.</title>
        <authorList>
            <person name="Adams M."/>
            <person name="Sutton G."/>
            <person name="Nelson K."/>
            <person name="Thaden J."/>
            <person name="Fowler V."/>
            <person name="Mccorrison J."/>
            <person name="Sanka R."/>
            <person name="Brinkac L."/>
            <person name="Nierman W."/>
        </authorList>
    </citation>
    <scope>NUCLEOTIDE SEQUENCE [LARGE SCALE GENOMIC DNA]</scope>
    <source>
        <strain evidence="13">GN04363</strain>
    </source>
</reference>
<comment type="similarity">
    <text evidence="2 8">Belongs to the periplasmic pilus chaperone family.</text>
</comment>
<feature type="domain" description="Pili assembly chaperone C-terminal" evidence="11">
    <location>
        <begin position="167"/>
        <end position="224"/>
    </location>
</feature>
<dbReference type="InterPro" id="IPR018046">
    <property type="entry name" value="Pili_assmbl_chaperone_CS"/>
</dbReference>
<evidence type="ECO:0000256" key="1">
    <source>
        <dbReference type="ARBA" id="ARBA00004418"/>
    </source>
</evidence>
<dbReference type="OrthoDB" id="9131059at2"/>
<dbReference type="Proteomes" id="UP000064715">
    <property type="component" value="Unassembled WGS sequence"/>
</dbReference>
<gene>
    <name evidence="12" type="ORF">AWI28_11700</name>
</gene>
<evidence type="ECO:0000256" key="4">
    <source>
        <dbReference type="ARBA" id="ARBA00022729"/>
    </source>
</evidence>
<evidence type="ECO:0000256" key="5">
    <source>
        <dbReference type="ARBA" id="ARBA00022764"/>
    </source>
</evidence>
<evidence type="ECO:0000313" key="13">
    <source>
        <dbReference type="Proteomes" id="UP000064715"/>
    </source>
</evidence>
<keyword evidence="6 8" id="KW-0143">Chaperone</keyword>
<dbReference type="AlphaFoldDB" id="A0A0X4EUV6"/>
<evidence type="ECO:0000256" key="6">
    <source>
        <dbReference type="ARBA" id="ARBA00023186"/>
    </source>
</evidence>
<comment type="caution">
    <text evidence="12">The sequence shown here is derived from an EMBL/GenBank/DDBJ whole genome shotgun (WGS) entry which is preliminary data.</text>
</comment>
<dbReference type="PRINTS" id="PR00969">
    <property type="entry name" value="CHAPERONPILI"/>
</dbReference>
<dbReference type="EMBL" id="LRCR01000006">
    <property type="protein sequence ID" value="KUQ85490.1"/>
    <property type="molecule type" value="Genomic_DNA"/>
</dbReference>
<evidence type="ECO:0000259" key="10">
    <source>
        <dbReference type="Pfam" id="PF00345"/>
    </source>
</evidence>
<dbReference type="Gene3D" id="2.60.40.10">
    <property type="entry name" value="Immunoglobulins"/>
    <property type="match status" value="2"/>
</dbReference>
<dbReference type="InterPro" id="IPR050643">
    <property type="entry name" value="Periplasmic_pilus_chap"/>
</dbReference>
<dbReference type="PANTHER" id="PTHR30251">
    <property type="entry name" value="PILUS ASSEMBLY CHAPERONE"/>
    <property type="match status" value="1"/>
</dbReference>
<dbReference type="GO" id="GO:0030288">
    <property type="term" value="C:outer membrane-bounded periplasmic space"/>
    <property type="evidence" value="ECO:0007669"/>
    <property type="project" value="InterPro"/>
</dbReference>
<dbReference type="RefSeq" id="WP_059310606.1">
    <property type="nucleotide sequence ID" value="NZ_LRCR01000006.1"/>
</dbReference>
<keyword evidence="7" id="KW-0393">Immunoglobulin domain</keyword>
<dbReference type="InterPro" id="IPR016147">
    <property type="entry name" value="Pili_assmbl_chaperone_N"/>
</dbReference>
<dbReference type="PROSITE" id="PS51257">
    <property type="entry name" value="PROKAR_LIPOPROTEIN"/>
    <property type="match status" value="1"/>
</dbReference>